<reference evidence="2" key="1">
    <citation type="journal article" date="2021" name="G3 (Bethesda)">
        <title>Chromosome assembled and annotated genome sequence of Aspergillus flavus NRRL 3357.</title>
        <authorList>
            <person name="Skerker J.M."/>
            <person name="Pianalto K.M."/>
            <person name="Mondo S.J."/>
            <person name="Yang K."/>
            <person name="Arkin A.P."/>
            <person name="Keller N.P."/>
            <person name="Grigoriev I.V."/>
            <person name="Louise Glass N.L."/>
        </authorList>
    </citation>
    <scope>NUCLEOTIDE SEQUENCE [LARGE SCALE GENOMIC DNA]</scope>
    <source>
        <strain evidence="2">ATCC 200026 / FGSC A1120 / IAM 13836 / NRRL 3357 / JCM 12722 / SRRC 167</strain>
    </source>
</reference>
<sequence length="51" mass="5770">MKRQQNADREDRKKNQTYSVNSSIFLDGVDDPLPWAGVNAVMSRIDATIAF</sequence>
<dbReference type="AlphaFoldDB" id="A0A7U2N2Z5"/>
<proteinExistence type="predicted"/>
<protein>
    <submittedName>
        <fullName evidence="1">Uncharacterized protein</fullName>
    </submittedName>
</protein>
<evidence type="ECO:0000313" key="1">
    <source>
        <dbReference type="EMBL" id="QRD94425.1"/>
    </source>
</evidence>
<organism evidence="1 2">
    <name type="scientific">Aspergillus flavus (strain ATCC 200026 / FGSC A1120 / IAM 13836 / NRRL 3357 / JCM 12722 / SRRC 167)</name>
    <dbReference type="NCBI Taxonomy" id="332952"/>
    <lineage>
        <taxon>Eukaryota</taxon>
        <taxon>Fungi</taxon>
        <taxon>Dikarya</taxon>
        <taxon>Ascomycota</taxon>
        <taxon>Pezizomycotina</taxon>
        <taxon>Eurotiomycetes</taxon>
        <taxon>Eurotiomycetidae</taxon>
        <taxon>Eurotiales</taxon>
        <taxon>Aspergillaceae</taxon>
        <taxon>Aspergillus</taxon>
        <taxon>Aspergillus subgen. Circumdati</taxon>
    </lineage>
</organism>
<dbReference type="Proteomes" id="UP000596276">
    <property type="component" value="Chromosome 6"/>
</dbReference>
<dbReference type="VEuPathDB" id="FungiDB:F9C07_11863"/>
<evidence type="ECO:0000313" key="2">
    <source>
        <dbReference type="Proteomes" id="UP000596276"/>
    </source>
</evidence>
<gene>
    <name evidence="1" type="ORF">F9C07_11863</name>
</gene>
<dbReference type="EMBL" id="CP044623">
    <property type="protein sequence ID" value="QRD94425.1"/>
    <property type="molecule type" value="Genomic_DNA"/>
</dbReference>
<keyword evidence="2" id="KW-1185">Reference proteome</keyword>
<accession>A0A7U2N2Z5</accession>
<name>A0A7U2N2Z5_ASPFN</name>